<reference evidence="2 3" key="1">
    <citation type="submission" date="2015-02" db="EMBL/GenBank/DDBJ databases">
        <title>Whole genome shotgun sequencing of cultured foodborne pathogen.</title>
        <authorList>
            <person name="Timme R."/>
            <person name="Allard M.W."/>
            <person name="Strain E."/>
            <person name="Evans P.S."/>
            <person name="Brown E."/>
        </authorList>
    </citation>
    <scope>NUCLEOTIDE SEQUENCE [LARGE SCALE GENOMIC DNA]</scope>
    <source>
        <strain evidence="2 3">GCSL-TSO-24</strain>
    </source>
</reference>
<dbReference type="InterPro" id="IPR027417">
    <property type="entry name" value="P-loop_NTPase"/>
</dbReference>
<name>A0A0D8L9X8_MORMO</name>
<gene>
    <name evidence="2" type="ORF">UA45_05015</name>
</gene>
<dbReference type="EMBL" id="JZSH01000035">
    <property type="protein sequence ID" value="KJF78584.1"/>
    <property type="molecule type" value="Genomic_DNA"/>
</dbReference>
<protein>
    <recommendedName>
        <fullName evidence="1">Thymidylate kinase-like domain-containing protein</fullName>
    </recommendedName>
</protein>
<dbReference type="Pfam" id="PF02223">
    <property type="entry name" value="Thymidylate_kin"/>
    <property type="match status" value="1"/>
</dbReference>
<dbReference type="Gene3D" id="3.40.50.300">
    <property type="entry name" value="P-loop containing nucleotide triphosphate hydrolases"/>
    <property type="match status" value="1"/>
</dbReference>
<evidence type="ECO:0000259" key="1">
    <source>
        <dbReference type="Pfam" id="PF02223"/>
    </source>
</evidence>
<dbReference type="SUPFAM" id="SSF52540">
    <property type="entry name" value="P-loop containing nucleoside triphosphate hydrolases"/>
    <property type="match status" value="1"/>
</dbReference>
<dbReference type="InterPro" id="IPR039430">
    <property type="entry name" value="Thymidylate_kin-like_dom"/>
</dbReference>
<evidence type="ECO:0000313" key="3">
    <source>
        <dbReference type="Proteomes" id="UP000032582"/>
    </source>
</evidence>
<dbReference type="AlphaFoldDB" id="A0A0D8L9X8"/>
<dbReference type="PATRIC" id="fig|582.24.peg.1523"/>
<sequence>MRNNNSLGAATGLQWENLALPAFHSSEIHTPVLALEGHNGAGKSTIAKLICNYFNKDVHLGVPNLFLTDGRKYRMIAETNWQSSALYFLSGAIDKIRELRMISHPDDFHLIERSLWSTLSAHASEDPARLAKLVAVIDNMGIEYCEPDYTIVLNATFEHCYQRIQLKKVRRKKRWMIWSHMKIII</sequence>
<organism evidence="2 3">
    <name type="scientific">Morganella morganii</name>
    <name type="common">Proteus morganii</name>
    <dbReference type="NCBI Taxonomy" id="582"/>
    <lineage>
        <taxon>Bacteria</taxon>
        <taxon>Pseudomonadati</taxon>
        <taxon>Pseudomonadota</taxon>
        <taxon>Gammaproteobacteria</taxon>
        <taxon>Enterobacterales</taxon>
        <taxon>Morganellaceae</taxon>
        <taxon>Morganella</taxon>
    </lineage>
</organism>
<evidence type="ECO:0000313" key="2">
    <source>
        <dbReference type="EMBL" id="KJF78584.1"/>
    </source>
</evidence>
<dbReference type="Proteomes" id="UP000032582">
    <property type="component" value="Unassembled WGS sequence"/>
</dbReference>
<feature type="domain" description="Thymidylate kinase-like" evidence="1">
    <location>
        <begin position="35"/>
        <end position="169"/>
    </location>
</feature>
<proteinExistence type="predicted"/>
<comment type="caution">
    <text evidence="2">The sequence shown here is derived from an EMBL/GenBank/DDBJ whole genome shotgun (WGS) entry which is preliminary data.</text>
</comment>
<accession>A0A0D8L9X8</accession>